<protein>
    <submittedName>
        <fullName evidence="2">Uncharacterized protein</fullName>
    </submittedName>
</protein>
<keyword evidence="3" id="KW-1185">Reference proteome</keyword>
<evidence type="ECO:0000313" key="3">
    <source>
        <dbReference type="Proteomes" id="UP000026961"/>
    </source>
</evidence>
<dbReference type="Gramene" id="OGLUM08G20270.1">
    <property type="protein sequence ID" value="OGLUM08G20270.1"/>
    <property type="gene ID" value="OGLUM08G20270"/>
</dbReference>
<reference evidence="2" key="2">
    <citation type="submission" date="2018-05" db="EMBL/GenBank/DDBJ databases">
        <title>OgluRS3 (Oryza glumaepatula Reference Sequence Version 3).</title>
        <authorList>
            <person name="Zhang J."/>
            <person name="Kudrna D."/>
            <person name="Lee S."/>
            <person name="Talag J."/>
            <person name="Welchert J."/>
            <person name="Wing R.A."/>
        </authorList>
    </citation>
    <scope>NUCLEOTIDE SEQUENCE [LARGE SCALE GENOMIC DNA]</scope>
</reference>
<accession>A0A0E0AX36</accession>
<feature type="compositionally biased region" description="Basic and acidic residues" evidence="1">
    <location>
        <begin position="1"/>
        <end position="21"/>
    </location>
</feature>
<feature type="compositionally biased region" description="Acidic residues" evidence="1">
    <location>
        <begin position="40"/>
        <end position="61"/>
    </location>
</feature>
<feature type="compositionally biased region" description="Basic and acidic residues" evidence="1">
    <location>
        <begin position="30"/>
        <end position="39"/>
    </location>
</feature>
<sequence length="126" mass="14332">MGREDDAGDHRRPEPQAKEDNSSTSASPSHDPKITQEENRWEDEDEYEEEEEELLYDVDDGEDAPAEACVLTGVKHSDGSIYKPKPPYSLLGLYHLDDASETRLEPMRLTAPTDRCRPCWLDCTVH</sequence>
<evidence type="ECO:0000256" key="1">
    <source>
        <dbReference type="SAM" id="MobiDB-lite"/>
    </source>
</evidence>
<feature type="region of interest" description="Disordered" evidence="1">
    <location>
        <begin position="1"/>
        <end position="61"/>
    </location>
</feature>
<dbReference type="HOGENOM" id="CLU_1985069_0_0_1"/>
<dbReference type="EnsemblPlants" id="OGLUM08G20270.1">
    <property type="protein sequence ID" value="OGLUM08G20270.1"/>
    <property type="gene ID" value="OGLUM08G20270"/>
</dbReference>
<dbReference type="Proteomes" id="UP000026961">
    <property type="component" value="Chromosome 8"/>
</dbReference>
<organism evidence="2">
    <name type="scientific">Oryza glumipatula</name>
    <dbReference type="NCBI Taxonomy" id="40148"/>
    <lineage>
        <taxon>Eukaryota</taxon>
        <taxon>Viridiplantae</taxon>
        <taxon>Streptophyta</taxon>
        <taxon>Embryophyta</taxon>
        <taxon>Tracheophyta</taxon>
        <taxon>Spermatophyta</taxon>
        <taxon>Magnoliopsida</taxon>
        <taxon>Liliopsida</taxon>
        <taxon>Poales</taxon>
        <taxon>Poaceae</taxon>
        <taxon>BOP clade</taxon>
        <taxon>Oryzoideae</taxon>
        <taxon>Oryzeae</taxon>
        <taxon>Oryzinae</taxon>
        <taxon>Oryza</taxon>
    </lineage>
</organism>
<name>A0A0E0AX36_9ORYZ</name>
<proteinExistence type="predicted"/>
<dbReference type="AlphaFoldDB" id="A0A0E0AX36"/>
<reference evidence="2" key="1">
    <citation type="submission" date="2015-04" db="UniProtKB">
        <authorList>
            <consortium name="EnsemblPlants"/>
        </authorList>
    </citation>
    <scope>IDENTIFICATION</scope>
</reference>
<evidence type="ECO:0000313" key="2">
    <source>
        <dbReference type="EnsemblPlants" id="OGLUM08G20270.1"/>
    </source>
</evidence>